<evidence type="ECO:0000313" key="7">
    <source>
        <dbReference type="EMBL" id="PKV17467.1"/>
    </source>
</evidence>
<dbReference type="Pfam" id="PF03466">
    <property type="entry name" value="LysR_substrate"/>
    <property type="match status" value="1"/>
</dbReference>
<dbReference type="Proteomes" id="UP000233748">
    <property type="component" value="Unassembled WGS sequence"/>
</dbReference>
<dbReference type="EMBL" id="PHKV01000002">
    <property type="protein sequence ID" value="PKV13190.1"/>
    <property type="molecule type" value="Genomic_DNA"/>
</dbReference>
<dbReference type="PANTHER" id="PTHR30419">
    <property type="entry name" value="HTH-TYPE TRANSCRIPTIONAL REGULATOR YBHD"/>
    <property type="match status" value="1"/>
</dbReference>
<feature type="domain" description="HTH lysR-type" evidence="5">
    <location>
        <begin position="3"/>
        <end position="60"/>
    </location>
</feature>
<protein>
    <submittedName>
        <fullName evidence="6">LysR family transcriptional regulator</fullName>
    </submittedName>
</protein>
<dbReference type="GO" id="GO:0005829">
    <property type="term" value="C:cytosol"/>
    <property type="evidence" value="ECO:0007669"/>
    <property type="project" value="TreeGrafter"/>
</dbReference>
<evidence type="ECO:0000256" key="2">
    <source>
        <dbReference type="ARBA" id="ARBA00023015"/>
    </source>
</evidence>
<dbReference type="PROSITE" id="PS50931">
    <property type="entry name" value="HTH_LYSR"/>
    <property type="match status" value="1"/>
</dbReference>
<evidence type="ECO:0000256" key="3">
    <source>
        <dbReference type="ARBA" id="ARBA00023125"/>
    </source>
</evidence>
<dbReference type="Gene3D" id="3.40.190.290">
    <property type="match status" value="1"/>
</dbReference>
<dbReference type="InterPro" id="IPR005119">
    <property type="entry name" value="LysR_subst-bd"/>
</dbReference>
<gene>
    <name evidence="6" type="ORF">XpruCFBP8353_08000</name>
    <name evidence="7" type="ORF">XpruCFBP8354_07995</name>
</gene>
<proteinExistence type="inferred from homology"/>
<dbReference type="InterPro" id="IPR036390">
    <property type="entry name" value="WH_DNA-bd_sf"/>
</dbReference>
<accession>A0A2N3RL32</accession>
<sequence>MHLEFVDLRLFIAVVETGSITAGAQRAALSLAAASARMRALELQVGAVLLERGRRGVSLTPAGGVLLRHARQLQRQAEALQLELGGYGGGGQVTLRLAANTAALSAWLPERLADFLIAHPQLDLALTEQGSDEAADAVREERADIAVVAGHADLSGLQVLPFSEDRLVLVMAAAHPLAGAATLQLSELAGMDTLGLAGDSALQRYLRVHMNRAGVQVRMRAKVQGIDVLCRMLAQGMGVAILPHAAVQRSCVRDQLATVPLDAAWAPRQLSIVLRHQPAPSTMLQALVDWLQRD</sequence>
<keyword evidence="3" id="KW-0238">DNA-binding</keyword>
<name>A0A2N3RL32_9XANT</name>
<dbReference type="SUPFAM" id="SSF53850">
    <property type="entry name" value="Periplasmic binding protein-like II"/>
    <property type="match status" value="1"/>
</dbReference>
<organism evidence="6 8">
    <name type="scientific">Xanthomonas prunicola</name>
    <dbReference type="NCBI Taxonomy" id="2053930"/>
    <lineage>
        <taxon>Bacteria</taxon>
        <taxon>Pseudomonadati</taxon>
        <taxon>Pseudomonadota</taxon>
        <taxon>Gammaproteobacteria</taxon>
        <taxon>Lysobacterales</taxon>
        <taxon>Lysobacteraceae</taxon>
        <taxon>Xanthomonas</taxon>
    </lineage>
</organism>
<dbReference type="InterPro" id="IPR050950">
    <property type="entry name" value="HTH-type_LysR_regulators"/>
</dbReference>
<dbReference type="EMBL" id="PHKW01000002">
    <property type="protein sequence ID" value="PKV17467.1"/>
    <property type="molecule type" value="Genomic_DNA"/>
</dbReference>
<comment type="similarity">
    <text evidence="1">Belongs to the LysR transcriptional regulatory family.</text>
</comment>
<dbReference type="Gene3D" id="1.10.10.10">
    <property type="entry name" value="Winged helix-like DNA-binding domain superfamily/Winged helix DNA-binding domain"/>
    <property type="match status" value="1"/>
</dbReference>
<dbReference type="RefSeq" id="WP_101362758.1">
    <property type="nucleotide sequence ID" value="NZ_PHKV01000002.1"/>
</dbReference>
<comment type="caution">
    <text evidence="6">The sequence shown here is derived from an EMBL/GenBank/DDBJ whole genome shotgun (WGS) entry which is preliminary data.</text>
</comment>
<dbReference type="GO" id="GO:0003677">
    <property type="term" value="F:DNA binding"/>
    <property type="evidence" value="ECO:0007669"/>
    <property type="project" value="UniProtKB-KW"/>
</dbReference>
<evidence type="ECO:0000256" key="1">
    <source>
        <dbReference type="ARBA" id="ARBA00009437"/>
    </source>
</evidence>
<evidence type="ECO:0000256" key="4">
    <source>
        <dbReference type="ARBA" id="ARBA00023163"/>
    </source>
</evidence>
<dbReference type="Proteomes" id="UP000233720">
    <property type="component" value="Unassembled WGS sequence"/>
</dbReference>
<evidence type="ECO:0000313" key="8">
    <source>
        <dbReference type="Proteomes" id="UP000233720"/>
    </source>
</evidence>
<evidence type="ECO:0000313" key="9">
    <source>
        <dbReference type="Proteomes" id="UP000233748"/>
    </source>
</evidence>
<dbReference type="PANTHER" id="PTHR30419:SF2">
    <property type="entry name" value="LYSR FAMILY TRANSCRIPTIONAL REGULATOR"/>
    <property type="match status" value="1"/>
</dbReference>
<evidence type="ECO:0000313" key="6">
    <source>
        <dbReference type="EMBL" id="PKV13190.1"/>
    </source>
</evidence>
<keyword evidence="9" id="KW-1185">Reference proteome</keyword>
<keyword evidence="4" id="KW-0804">Transcription</keyword>
<reference evidence="8 9" key="1">
    <citation type="submission" date="2017-11" db="EMBL/GenBank/DDBJ databases">
        <title>Xanthomonas prunicola sp. nov., a novel pathogen that affects nectarine (Prunus persica var. nectarine) trees.</title>
        <authorList>
            <person name="Lopez M."/>
            <person name="Lopez-Soriano P."/>
            <person name="Garita-Cambronero J."/>
            <person name="Beltran C."/>
            <person name="Taghouti G."/>
            <person name="Portier P."/>
            <person name="Cubero J."/>
            <person name="Fischer-Le Saux M."/>
            <person name="Marco-Noales E."/>
        </authorList>
    </citation>
    <scope>NUCLEOTIDE SEQUENCE [LARGE SCALE GENOMIC DNA]</scope>
    <source>
        <strain evidence="6 8">CFBP8353</strain>
        <strain evidence="7 9">CFBP8354</strain>
    </source>
</reference>
<dbReference type="InterPro" id="IPR036388">
    <property type="entry name" value="WH-like_DNA-bd_sf"/>
</dbReference>
<dbReference type="GO" id="GO:0003700">
    <property type="term" value="F:DNA-binding transcription factor activity"/>
    <property type="evidence" value="ECO:0007669"/>
    <property type="project" value="InterPro"/>
</dbReference>
<dbReference type="Pfam" id="PF00126">
    <property type="entry name" value="HTH_1"/>
    <property type="match status" value="1"/>
</dbReference>
<dbReference type="AlphaFoldDB" id="A0A2N3RL32"/>
<keyword evidence="2" id="KW-0805">Transcription regulation</keyword>
<dbReference type="InterPro" id="IPR000847">
    <property type="entry name" value="LysR_HTH_N"/>
</dbReference>
<dbReference type="SUPFAM" id="SSF46785">
    <property type="entry name" value="Winged helix' DNA-binding domain"/>
    <property type="match status" value="1"/>
</dbReference>
<dbReference type="OrthoDB" id="9785974at2"/>
<evidence type="ECO:0000259" key="5">
    <source>
        <dbReference type="PROSITE" id="PS50931"/>
    </source>
</evidence>